<evidence type="ECO:0000313" key="3">
    <source>
        <dbReference type="Proteomes" id="UP000317243"/>
    </source>
</evidence>
<sequence length="92" mass="9997">MNECCGSSTRGIPERSKAGVRELLAFVPKCPACLAAYVALWTVLGISISTAATVRWAMILLCAASLLFLTVKRLSRSMKCPRSLNQAYESWG</sequence>
<keyword evidence="1" id="KW-1133">Transmembrane helix</keyword>
<accession>A0A5C5UXZ6</accession>
<keyword evidence="3" id="KW-1185">Reference proteome</keyword>
<dbReference type="Proteomes" id="UP000317243">
    <property type="component" value="Unassembled WGS sequence"/>
</dbReference>
<evidence type="ECO:0000256" key="1">
    <source>
        <dbReference type="SAM" id="Phobius"/>
    </source>
</evidence>
<proteinExistence type="predicted"/>
<name>A0A5C5UXZ6_9PLAN</name>
<keyword evidence="1" id="KW-0812">Transmembrane</keyword>
<organism evidence="2 3">
    <name type="scientific">Thalassoglobus neptunius</name>
    <dbReference type="NCBI Taxonomy" id="1938619"/>
    <lineage>
        <taxon>Bacteria</taxon>
        <taxon>Pseudomonadati</taxon>
        <taxon>Planctomycetota</taxon>
        <taxon>Planctomycetia</taxon>
        <taxon>Planctomycetales</taxon>
        <taxon>Planctomycetaceae</taxon>
        <taxon>Thalassoglobus</taxon>
    </lineage>
</organism>
<feature type="transmembrane region" description="Helical" evidence="1">
    <location>
        <begin position="54"/>
        <end position="71"/>
    </location>
</feature>
<keyword evidence="1" id="KW-0472">Membrane</keyword>
<gene>
    <name evidence="2" type="ORF">KOR42_54720</name>
</gene>
<protein>
    <submittedName>
        <fullName evidence="2">Uncharacterized protein</fullName>
    </submittedName>
</protein>
<comment type="caution">
    <text evidence="2">The sequence shown here is derived from an EMBL/GenBank/DDBJ whole genome shotgun (WGS) entry which is preliminary data.</text>
</comment>
<dbReference type="EMBL" id="SIHI01000107">
    <property type="protein sequence ID" value="TWT30513.1"/>
    <property type="molecule type" value="Genomic_DNA"/>
</dbReference>
<evidence type="ECO:0000313" key="2">
    <source>
        <dbReference type="EMBL" id="TWT30513.1"/>
    </source>
</evidence>
<dbReference type="AlphaFoldDB" id="A0A5C5UXZ6"/>
<reference evidence="2 3" key="1">
    <citation type="submission" date="2019-02" db="EMBL/GenBank/DDBJ databases">
        <title>Deep-cultivation of Planctomycetes and their phenomic and genomic characterization uncovers novel biology.</title>
        <authorList>
            <person name="Wiegand S."/>
            <person name="Jogler M."/>
            <person name="Boedeker C."/>
            <person name="Pinto D."/>
            <person name="Vollmers J."/>
            <person name="Rivas-Marin E."/>
            <person name="Kohn T."/>
            <person name="Peeters S.H."/>
            <person name="Heuer A."/>
            <person name="Rast P."/>
            <person name="Oberbeckmann S."/>
            <person name="Bunk B."/>
            <person name="Jeske O."/>
            <person name="Meyerdierks A."/>
            <person name="Storesund J.E."/>
            <person name="Kallscheuer N."/>
            <person name="Luecker S."/>
            <person name="Lage O.M."/>
            <person name="Pohl T."/>
            <person name="Merkel B.J."/>
            <person name="Hornburger P."/>
            <person name="Mueller R.-W."/>
            <person name="Bruemmer F."/>
            <person name="Labrenz M."/>
            <person name="Spormann A.M."/>
            <person name="Op Den Camp H."/>
            <person name="Overmann J."/>
            <person name="Amann R."/>
            <person name="Jetten M.S.M."/>
            <person name="Mascher T."/>
            <person name="Medema M.H."/>
            <person name="Devos D.P."/>
            <person name="Kaster A.-K."/>
            <person name="Ovreas L."/>
            <person name="Rohde M."/>
            <person name="Galperin M.Y."/>
            <person name="Jogler C."/>
        </authorList>
    </citation>
    <scope>NUCLEOTIDE SEQUENCE [LARGE SCALE GENOMIC DNA]</scope>
    <source>
        <strain evidence="2 3">KOR42</strain>
    </source>
</reference>
<feature type="transmembrane region" description="Helical" evidence="1">
    <location>
        <begin position="23"/>
        <end position="48"/>
    </location>
</feature>